<reference evidence="1 2" key="1">
    <citation type="journal article" date="2020" name="Nat. Commun.">
        <title>Genome of Tripterygium wilfordii and identification of cytochrome P450 involved in triptolide biosynthesis.</title>
        <authorList>
            <person name="Tu L."/>
            <person name="Su P."/>
            <person name="Zhang Z."/>
            <person name="Gao L."/>
            <person name="Wang J."/>
            <person name="Hu T."/>
            <person name="Zhou J."/>
            <person name="Zhang Y."/>
            <person name="Zhao Y."/>
            <person name="Liu Y."/>
            <person name="Song Y."/>
            <person name="Tong Y."/>
            <person name="Lu Y."/>
            <person name="Yang J."/>
            <person name="Xu C."/>
            <person name="Jia M."/>
            <person name="Peters R.J."/>
            <person name="Huang L."/>
            <person name="Gao W."/>
        </authorList>
    </citation>
    <scope>NUCLEOTIDE SEQUENCE [LARGE SCALE GENOMIC DNA]</scope>
    <source>
        <strain evidence="2">cv. XIE 37</strain>
        <tissue evidence="1">Leaf</tissue>
    </source>
</reference>
<evidence type="ECO:0000313" key="1">
    <source>
        <dbReference type="EMBL" id="KAF5742185.1"/>
    </source>
</evidence>
<dbReference type="EMBL" id="JAAARO010000009">
    <property type="protein sequence ID" value="KAF5742185.1"/>
    <property type="molecule type" value="Genomic_DNA"/>
</dbReference>
<dbReference type="SUPFAM" id="SSF52047">
    <property type="entry name" value="RNI-like"/>
    <property type="match status" value="1"/>
</dbReference>
<organism evidence="1 2">
    <name type="scientific">Tripterygium wilfordii</name>
    <name type="common">Thunder God vine</name>
    <dbReference type="NCBI Taxonomy" id="458696"/>
    <lineage>
        <taxon>Eukaryota</taxon>
        <taxon>Viridiplantae</taxon>
        <taxon>Streptophyta</taxon>
        <taxon>Embryophyta</taxon>
        <taxon>Tracheophyta</taxon>
        <taxon>Spermatophyta</taxon>
        <taxon>Magnoliopsida</taxon>
        <taxon>eudicotyledons</taxon>
        <taxon>Gunneridae</taxon>
        <taxon>Pentapetalae</taxon>
        <taxon>rosids</taxon>
        <taxon>fabids</taxon>
        <taxon>Celastrales</taxon>
        <taxon>Celastraceae</taxon>
        <taxon>Tripterygium</taxon>
    </lineage>
</organism>
<dbReference type="Proteomes" id="UP000593562">
    <property type="component" value="Unassembled WGS sequence"/>
</dbReference>
<dbReference type="InterPro" id="IPR032675">
    <property type="entry name" value="LRR_dom_sf"/>
</dbReference>
<dbReference type="InParanoid" id="A0A7J7D737"/>
<sequence length="229" mass="26182">MCVDGCPWDESEDCQVMISGSSLKEFCYLGDFMNDLCFYDCSPLENLKIRIYNWDQRARTVSRRLYKLLSGLSDVKRLKFASPAIEVLNYDAALLDSLPLFSNLSFLGLNYGLVNLDSKALLKILQNSPKLETLQFSKGINLSSDFDKNRGILDPVPACFLSHLKTIEVCKCDGNKDLYVDVVQILLKKVVILDKLVLYCRRSTWTPDEMEKIRKELPRASQVLQMELM</sequence>
<protein>
    <submittedName>
        <fullName evidence="1">F-box/LRR-repeat protein</fullName>
    </submittedName>
</protein>
<gene>
    <name evidence="1" type="ORF">HS088_TW09G00227</name>
</gene>
<dbReference type="PANTHER" id="PTHR31900:SF30">
    <property type="entry name" value="SUPERFAMILY PROTEIN, PUTATIVE-RELATED"/>
    <property type="match status" value="1"/>
</dbReference>
<dbReference type="InterPro" id="IPR050232">
    <property type="entry name" value="FBL13/AtMIF1-like"/>
</dbReference>
<keyword evidence="2" id="KW-1185">Reference proteome</keyword>
<evidence type="ECO:0000313" key="2">
    <source>
        <dbReference type="Proteomes" id="UP000593562"/>
    </source>
</evidence>
<dbReference type="PANTHER" id="PTHR31900">
    <property type="entry name" value="F-BOX/RNI SUPERFAMILY PROTEIN-RELATED"/>
    <property type="match status" value="1"/>
</dbReference>
<dbReference type="Gene3D" id="3.80.10.10">
    <property type="entry name" value="Ribonuclease Inhibitor"/>
    <property type="match status" value="1"/>
</dbReference>
<name>A0A7J7D737_TRIWF</name>
<dbReference type="AlphaFoldDB" id="A0A7J7D737"/>
<proteinExistence type="predicted"/>
<accession>A0A7J7D737</accession>
<comment type="caution">
    <text evidence="1">The sequence shown here is derived from an EMBL/GenBank/DDBJ whole genome shotgun (WGS) entry which is preliminary data.</text>
</comment>
<dbReference type="FunCoup" id="A0A7J7D737">
    <property type="interactions" value="2340"/>
</dbReference>